<accession>A0A2T3MRW8</accession>
<sequence>MGVVAISNAKQYSTENLPVIQPVSEFQLNTLPQRHCLYAGKSYSLGAIISTDNIVLECRSEQTIELNGPLKWVVRQSSLIPVAP</sequence>
<organism evidence="1 2">
    <name type="scientific">Photobacterium iliopiscarium</name>
    <dbReference type="NCBI Taxonomy" id="56192"/>
    <lineage>
        <taxon>Bacteria</taxon>
        <taxon>Pseudomonadati</taxon>
        <taxon>Pseudomonadota</taxon>
        <taxon>Gammaproteobacteria</taxon>
        <taxon>Vibrionales</taxon>
        <taxon>Vibrionaceae</taxon>
        <taxon>Photobacterium</taxon>
    </lineage>
</organism>
<comment type="caution">
    <text evidence="1">The sequence shown here is derived from an EMBL/GenBank/DDBJ whole genome shotgun (WGS) entry which is preliminary data.</text>
</comment>
<dbReference type="InterPro" id="IPR009971">
    <property type="entry name" value="DUF1496"/>
</dbReference>
<proteinExistence type="predicted"/>
<dbReference type="AlphaFoldDB" id="A0A2T3MRW8"/>
<reference evidence="1 2" key="1">
    <citation type="submission" date="2018-01" db="EMBL/GenBank/DDBJ databases">
        <title>Whole genome sequencing of Histamine producing bacteria.</title>
        <authorList>
            <person name="Butler K."/>
        </authorList>
    </citation>
    <scope>NUCLEOTIDE SEQUENCE [LARGE SCALE GENOMIC DNA]</scope>
    <source>
        <strain evidence="1 2">NCIMB 13481</strain>
    </source>
</reference>
<protein>
    <submittedName>
        <fullName evidence="1">DUF1496 domain-containing protein</fullName>
    </submittedName>
</protein>
<dbReference type="EMBL" id="PYLW01000001">
    <property type="protein sequence ID" value="PSV99946.1"/>
    <property type="molecule type" value="Genomic_DNA"/>
</dbReference>
<dbReference type="Pfam" id="PF07383">
    <property type="entry name" value="DUF1496"/>
    <property type="match status" value="1"/>
</dbReference>
<dbReference type="Proteomes" id="UP000241954">
    <property type="component" value="Unassembled WGS sequence"/>
</dbReference>
<evidence type="ECO:0000313" key="2">
    <source>
        <dbReference type="Proteomes" id="UP000241954"/>
    </source>
</evidence>
<evidence type="ECO:0000313" key="1">
    <source>
        <dbReference type="EMBL" id="PSV99946.1"/>
    </source>
</evidence>
<gene>
    <name evidence="1" type="ORF">C9I88_00485</name>
</gene>
<name>A0A2T3MRW8_9GAMM</name>